<organism evidence="2 3">
    <name type="scientific">Thermosynechococcus sichuanensis E542</name>
    <dbReference type="NCBI Taxonomy" id="2016101"/>
    <lineage>
        <taxon>Bacteria</taxon>
        <taxon>Bacillati</taxon>
        <taxon>Cyanobacteriota</taxon>
        <taxon>Cyanophyceae</taxon>
        <taxon>Acaryochloridales</taxon>
        <taxon>Thermosynechococcaceae</taxon>
        <taxon>Thermosynechococcus</taxon>
        <taxon>Thermosynechococcus sichuanensis</taxon>
    </lineage>
</organism>
<gene>
    <name evidence="2" type="ORF">D3A95_01325</name>
</gene>
<protein>
    <submittedName>
        <fullName evidence="2">MEKHLA domain-containing protein</fullName>
    </submittedName>
</protein>
<dbReference type="PANTHER" id="PTHR45950:SF7">
    <property type="entry name" value="HOMEOBOX-LEUCINE ZIPPER PROTEIN ATHB-14"/>
    <property type="match status" value="1"/>
</dbReference>
<reference evidence="3" key="1">
    <citation type="submission" date="2018-09" db="EMBL/GenBank/DDBJ databases">
        <title>Complete genome sequence of thermophilic cyanobacteria strain Thermosynechococcus elongatus PKUAC-SCTE542.</title>
        <authorList>
            <person name="Liang Y."/>
            <person name="Tang J."/>
            <person name="Daroch M."/>
        </authorList>
    </citation>
    <scope>NUCLEOTIDE SEQUENCE [LARGE SCALE GENOMIC DNA]</scope>
    <source>
        <strain evidence="3">E542</strain>
    </source>
</reference>
<dbReference type="InterPro" id="IPR044830">
    <property type="entry name" value="HD-Zip_III"/>
</dbReference>
<dbReference type="GO" id="GO:0003700">
    <property type="term" value="F:DNA-binding transcription factor activity"/>
    <property type="evidence" value="ECO:0007669"/>
    <property type="project" value="InterPro"/>
</dbReference>
<feature type="domain" description="MEKHLA" evidence="1">
    <location>
        <begin position="11"/>
        <end position="153"/>
    </location>
</feature>
<dbReference type="EMBL" id="CP032152">
    <property type="protein sequence ID" value="AXY67298.1"/>
    <property type="molecule type" value="Genomic_DNA"/>
</dbReference>
<name>A0A3B7MCD8_9CYAN</name>
<evidence type="ECO:0000259" key="1">
    <source>
        <dbReference type="Pfam" id="PF08670"/>
    </source>
</evidence>
<sequence>MEPWLQPPAVQQARRICASFQRWTGRSLLPAAPEDDLDLAQQLFHWPQPVLSHGCEADPILNYGNHAALTLWELPWTELVQLPSRLTAEPIAQEERARLLAEAARQGYANNYSGVRISRSGRRFRIENACIWTVLDERGTPVGQAATFDQWQFL</sequence>
<dbReference type="AlphaFoldDB" id="A0A3B7MCD8"/>
<proteinExistence type="predicted"/>
<dbReference type="InterPro" id="IPR013978">
    <property type="entry name" value="MEKHLA"/>
</dbReference>
<dbReference type="Proteomes" id="UP000261812">
    <property type="component" value="Chromosome"/>
</dbReference>
<keyword evidence="3" id="KW-1185">Reference proteome</keyword>
<evidence type="ECO:0000313" key="3">
    <source>
        <dbReference type="Proteomes" id="UP000261812"/>
    </source>
</evidence>
<dbReference type="PANTHER" id="PTHR45950">
    <property type="entry name" value="HOMEOBOX-LEUCINE ZIPPER PROTEIN ATHB-14"/>
    <property type="match status" value="1"/>
</dbReference>
<dbReference type="RefSeq" id="WP_181495676.1">
    <property type="nucleotide sequence ID" value="NZ_CP032152.1"/>
</dbReference>
<dbReference type="KEGG" id="tsq:D3A95_01325"/>
<dbReference type="Pfam" id="PF08670">
    <property type="entry name" value="MEKHLA"/>
    <property type="match status" value="1"/>
</dbReference>
<evidence type="ECO:0000313" key="2">
    <source>
        <dbReference type="EMBL" id="AXY67298.1"/>
    </source>
</evidence>
<accession>A0A3B7MCD8</accession>